<reference evidence="2" key="1">
    <citation type="journal article" date="2020" name="mSystems">
        <title>Genome- and Community-Level Interaction Insights into Carbon Utilization and Element Cycling Functions of Hydrothermarchaeota in Hydrothermal Sediment.</title>
        <authorList>
            <person name="Zhou Z."/>
            <person name="Liu Y."/>
            <person name="Xu W."/>
            <person name="Pan J."/>
            <person name="Luo Z.H."/>
            <person name="Li M."/>
        </authorList>
    </citation>
    <scope>NUCLEOTIDE SEQUENCE [LARGE SCALE GENOMIC DNA]</scope>
    <source>
        <strain evidence="2">SpSt-1224</strain>
    </source>
</reference>
<dbReference type="Gene3D" id="3.40.47.10">
    <property type="match status" value="1"/>
</dbReference>
<proteinExistence type="predicted"/>
<dbReference type="SUPFAM" id="SSF53901">
    <property type="entry name" value="Thiolase-like"/>
    <property type="match status" value="1"/>
</dbReference>
<feature type="domain" description="Beta-ketoacyl synthase-like N-terminal" evidence="1">
    <location>
        <begin position="68"/>
        <end position="187"/>
    </location>
</feature>
<organism evidence="2">
    <name type="scientific">Desulfurivibrio alkaliphilus</name>
    <dbReference type="NCBI Taxonomy" id="427923"/>
    <lineage>
        <taxon>Bacteria</taxon>
        <taxon>Pseudomonadati</taxon>
        <taxon>Thermodesulfobacteriota</taxon>
        <taxon>Desulfobulbia</taxon>
        <taxon>Desulfobulbales</taxon>
        <taxon>Desulfobulbaceae</taxon>
        <taxon>Desulfurivibrio</taxon>
    </lineage>
</organism>
<name>A0A7C2XZT6_9BACT</name>
<dbReference type="InterPro" id="IPR016039">
    <property type="entry name" value="Thiolase-like"/>
</dbReference>
<sequence length="271" mass="28675">MSNPVSKDVFVAKVAREIGVPTIPADLLRDLRRADLFIQVAVLAGSAALGSGSGDDPCQTGVFLGTTTGPLDTNFGFLDSLFDNGESQASPTLFSHSVHNAAAGYLARLLNLRGPAQTVTSPGWPFLAALAEAKTALELMPFKRALVLAVEEESPVLVEAATRSSAPASAPSPRRGAVAWLLTTETESRYRLPRLNSILVEENHCAAEFYLRRQEEVFQPDFTLAPGAEAPAGLAGALALTQAVEEIGPGDGPLFWTATAFCGRASVRIER</sequence>
<evidence type="ECO:0000259" key="1">
    <source>
        <dbReference type="Pfam" id="PF13723"/>
    </source>
</evidence>
<dbReference type="Pfam" id="PF13723">
    <property type="entry name" value="Ketoacyl-synt_2"/>
    <property type="match status" value="1"/>
</dbReference>
<dbReference type="Proteomes" id="UP000885986">
    <property type="component" value="Unassembled WGS sequence"/>
</dbReference>
<dbReference type="AlphaFoldDB" id="A0A7C2XZT6"/>
<evidence type="ECO:0000313" key="2">
    <source>
        <dbReference type="EMBL" id="HET98219.1"/>
    </source>
</evidence>
<protein>
    <recommendedName>
        <fullName evidence="1">Beta-ketoacyl synthase-like N-terminal domain-containing protein</fullName>
    </recommendedName>
</protein>
<dbReference type="EMBL" id="DSDS01000137">
    <property type="protein sequence ID" value="HET98219.1"/>
    <property type="molecule type" value="Genomic_DNA"/>
</dbReference>
<dbReference type="InterPro" id="IPR014030">
    <property type="entry name" value="Ketoacyl_synth_N"/>
</dbReference>
<comment type="caution">
    <text evidence="2">The sequence shown here is derived from an EMBL/GenBank/DDBJ whole genome shotgun (WGS) entry which is preliminary data.</text>
</comment>
<accession>A0A7C2XZT6</accession>
<gene>
    <name evidence="2" type="ORF">ENN98_05940</name>
</gene>
<dbReference type="GO" id="GO:0016746">
    <property type="term" value="F:acyltransferase activity"/>
    <property type="evidence" value="ECO:0007669"/>
    <property type="project" value="InterPro"/>
</dbReference>